<evidence type="ECO:0000256" key="4">
    <source>
        <dbReference type="ARBA" id="ARBA00022827"/>
    </source>
</evidence>
<dbReference type="GO" id="GO:0050660">
    <property type="term" value="F:flavin adenine dinucleotide binding"/>
    <property type="evidence" value="ECO:0007669"/>
    <property type="project" value="InterPro"/>
</dbReference>
<accession>A0A7K0DFT4</accession>
<gene>
    <name evidence="8" type="primary">caiA_1</name>
    <name evidence="8" type="ORF">NRB56_01150</name>
</gene>
<feature type="domain" description="Acyl-CoA dehydrogenase/oxidase C-terminal" evidence="6">
    <location>
        <begin position="184"/>
        <end position="329"/>
    </location>
</feature>
<dbReference type="SUPFAM" id="SSF47203">
    <property type="entry name" value="Acyl-CoA dehydrogenase C-terminal domain-like"/>
    <property type="match status" value="1"/>
</dbReference>
<dbReference type="AlphaFoldDB" id="A0A7K0DFT4"/>
<reference evidence="8 9" key="1">
    <citation type="submission" date="2019-10" db="EMBL/GenBank/DDBJ databases">
        <title>Nocardia macrotermitis sp. nov. and Nocardia aurantia sp. nov., isolated from the gut of fungus growing-termite Macrotermes natalensis.</title>
        <authorList>
            <person name="Benndorf R."/>
            <person name="Schwitalla J."/>
            <person name="Martin K."/>
            <person name="De Beer W."/>
            <person name="Kaster A.-K."/>
            <person name="Vollmers J."/>
            <person name="Poulsen M."/>
            <person name="Beemelmanns C."/>
        </authorList>
    </citation>
    <scope>NUCLEOTIDE SEQUENCE [LARGE SCALE GENOMIC DNA]</scope>
    <source>
        <strain evidence="8 9">RB56</strain>
    </source>
</reference>
<dbReference type="InterPro" id="IPR013786">
    <property type="entry name" value="AcylCoA_DH/ox_N"/>
</dbReference>
<dbReference type="Gene3D" id="1.20.140.10">
    <property type="entry name" value="Butyryl-CoA Dehydrogenase, subunit A, domain 3"/>
    <property type="match status" value="1"/>
</dbReference>
<organism evidence="8 9">
    <name type="scientific">Nocardia aurantia</name>
    <dbReference type="NCBI Taxonomy" id="2585199"/>
    <lineage>
        <taxon>Bacteria</taxon>
        <taxon>Bacillati</taxon>
        <taxon>Actinomycetota</taxon>
        <taxon>Actinomycetes</taxon>
        <taxon>Mycobacteriales</taxon>
        <taxon>Nocardiaceae</taxon>
        <taxon>Nocardia</taxon>
    </lineage>
</organism>
<evidence type="ECO:0000256" key="1">
    <source>
        <dbReference type="ARBA" id="ARBA00001974"/>
    </source>
</evidence>
<dbReference type="Pfam" id="PF00441">
    <property type="entry name" value="Acyl-CoA_dh_1"/>
    <property type="match status" value="1"/>
</dbReference>
<comment type="similarity">
    <text evidence="2">Belongs to the acyl-CoA dehydrogenase family.</text>
</comment>
<dbReference type="PANTHER" id="PTHR43884:SF20">
    <property type="entry name" value="ACYL-COA DEHYDROGENASE FADE28"/>
    <property type="match status" value="1"/>
</dbReference>
<comment type="cofactor">
    <cofactor evidence="1">
        <name>FAD</name>
        <dbReference type="ChEBI" id="CHEBI:57692"/>
    </cofactor>
</comment>
<feature type="domain" description="Acyl-CoA dehydrogenase/oxidase N-terminal" evidence="7">
    <location>
        <begin position="7"/>
        <end position="117"/>
    </location>
</feature>
<keyword evidence="5 8" id="KW-0560">Oxidoreductase</keyword>
<proteinExistence type="inferred from homology"/>
<evidence type="ECO:0000256" key="5">
    <source>
        <dbReference type="ARBA" id="ARBA00023002"/>
    </source>
</evidence>
<dbReference type="Pfam" id="PF02771">
    <property type="entry name" value="Acyl-CoA_dh_N"/>
    <property type="match status" value="1"/>
</dbReference>
<dbReference type="InterPro" id="IPR009100">
    <property type="entry name" value="AcylCoA_DH/oxidase_NM_dom_sf"/>
</dbReference>
<protein>
    <submittedName>
        <fullName evidence="8">Crotonobetainyl-CoA dehydrogenase</fullName>
        <ecNumber evidence="8">1.3.99.-</ecNumber>
    </submittedName>
</protein>
<evidence type="ECO:0000256" key="2">
    <source>
        <dbReference type="ARBA" id="ARBA00009347"/>
    </source>
</evidence>
<evidence type="ECO:0000313" key="9">
    <source>
        <dbReference type="Proteomes" id="UP000431401"/>
    </source>
</evidence>
<keyword evidence="3" id="KW-0285">Flavoprotein</keyword>
<name>A0A7K0DFT4_9NOCA</name>
<dbReference type="RefSeq" id="WP_153338536.1">
    <property type="nucleotide sequence ID" value="NZ_WEGI01000001.1"/>
</dbReference>
<evidence type="ECO:0000256" key="3">
    <source>
        <dbReference type="ARBA" id="ARBA00022630"/>
    </source>
</evidence>
<dbReference type="InterPro" id="IPR009075">
    <property type="entry name" value="AcylCo_DH/oxidase_C"/>
</dbReference>
<keyword evidence="9" id="KW-1185">Reference proteome</keyword>
<dbReference type="SUPFAM" id="SSF56645">
    <property type="entry name" value="Acyl-CoA dehydrogenase NM domain-like"/>
    <property type="match status" value="1"/>
</dbReference>
<dbReference type="EMBL" id="WEGI01000001">
    <property type="protein sequence ID" value="MQY24567.1"/>
    <property type="molecule type" value="Genomic_DNA"/>
</dbReference>
<dbReference type="InterPro" id="IPR037069">
    <property type="entry name" value="AcylCoA_DH/ox_N_sf"/>
</dbReference>
<dbReference type="GO" id="GO:0003995">
    <property type="term" value="F:acyl-CoA dehydrogenase activity"/>
    <property type="evidence" value="ECO:0007669"/>
    <property type="project" value="TreeGrafter"/>
</dbReference>
<evidence type="ECO:0000259" key="7">
    <source>
        <dbReference type="Pfam" id="PF02771"/>
    </source>
</evidence>
<keyword evidence="4" id="KW-0274">FAD</keyword>
<evidence type="ECO:0000259" key="6">
    <source>
        <dbReference type="Pfam" id="PF00441"/>
    </source>
</evidence>
<comment type="caution">
    <text evidence="8">The sequence shown here is derived from an EMBL/GenBank/DDBJ whole genome shotgun (WGS) entry which is preliminary data.</text>
</comment>
<dbReference type="PANTHER" id="PTHR43884">
    <property type="entry name" value="ACYL-COA DEHYDROGENASE"/>
    <property type="match status" value="1"/>
</dbReference>
<dbReference type="Proteomes" id="UP000431401">
    <property type="component" value="Unassembled WGS sequence"/>
</dbReference>
<sequence length="337" mass="35085">MRFALAPEQRDFAGSLRKICETAGTPNIVRAWSGGDHRGGRGLLRQLAGAGALGLVTEERFGGFGATPVDLVVAFVEFGRAAAPGPLVETGAVIPALLQALPDIGPAQRWLPALAEGRVLGTIAPAADLPALDADTAEVVLAVDGDRLTAAHRAGPIRSVDSSRRLFSLVADETVAAGDAVRTAASAAFDAGVLACAAQTLGAGRALLDTSVSYVKQRRQFGKPIGQYQAVKHHLANVLIALEMAEPLLYRAALSVASGDAGIRARDVSAAKVACTDAAHGAARTALQVHGAIGYTAEFDLSLWLTKVMALRTAWGTVDFHRERVASALRTDRTENS</sequence>
<dbReference type="OrthoDB" id="8677713at2"/>
<dbReference type="Gene3D" id="1.10.540.10">
    <property type="entry name" value="Acyl-CoA dehydrogenase/oxidase, N-terminal domain"/>
    <property type="match status" value="1"/>
</dbReference>
<dbReference type="InterPro" id="IPR036250">
    <property type="entry name" value="AcylCo_DH-like_C"/>
</dbReference>
<dbReference type="EC" id="1.3.99.-" evidence="8"/>
<evidence type="ECO:0000313" key="8">
    <source>
        <dbReference type="EMBL" id="MQY24567.1"/>
    </source>
</evidence>